<evidence type="ECO:0000313" key="7">
    <source>
        <dbReference type="EMBL" id="PWK53495.1"/>
    </source>
</evidence>
<protein>
    <submittedName>
        <fullName evidence="7">AI-2 transport protein TqsA</fullName>
    </submittedName>
</protein>
<feature type="transmembrane region" description="Helical" evidence="6">
    <location>
        <begin position="281"/>
        <end position="300"/>
    </location>
</feature>
<comment type="caution">
    <text evidence="7">The sequence shown here is derived from an EMBL/GenBank/DDBJ whole genome shotgun (WGS) entry which is preliminary data.</text>
</comment>
<dbReference type="PANTHER" id="PTHR21716">
    <property type="entry name" value="TRANSMEMBRANE PROTEIN"/>
    <property type="match status" value="1"/>
</dbReference>
<keyword evidence="4 6" id="KW-1133">Transmembrane helix</keyword>
<dbReference type="Proteomes" id="UP000245390">
    <property type="component" value="Unassembled WGS sequence"/>
</dbReference>
<gene>
    <name evidence="7" type="ORF">C8D95_11320</name>
</gene>
<evidence type="ECO:0000256" key="5">
    <source>
        <dbReference type="ARBA" id="ARBA00023136"/>
    </source>
</evidence>
<keyword evidence="8" id="KW-1185">Reference proteome</keyword>
<evidence type="ECO:0000256" key="1">
    <source>
        <dbReference type="ARBA" id="ARBA00004141"/>
    </source>
</evidence>
<dbReference type="EMBL" id="QGGV01000013">
    <property type="protein sequence ID" value="PWK53495.1"/>
    <property type="molecule type" value="Genomic_DNA"/>
</dbReference>
<comment type="subcellular location">
    <subcellularLocation>
        <location evidence="1">Membrane</location>
        <topology evidence="1">Multi-pass membrane protein</topology>
    </subcellularLocation>
</comment>
<dbReference type="GO" id="GO:0016020">
    <property type="term" value="C:membrane"/>
    <property type="evidence" value="ECO:0007669"/>
    <property type="project" value="UniProtKB-SubCell"/>
</dbReference>
<feature type="transmembrane region" description="Helical" evidence="6">
    <location>
        <begin position="337"/>
        <end position="370"/>
    </location>
</feature>
<dbReference type="InterPro" id="IPR002549">
    <property type="entry name" value="AI-2E-like"/>
</dbReference>
<dbReference type="GO" id="GO:0055085">
    <property type="term" value="P:transmembrane transport"/>
    <property type="evidence" value="ECO:0007669"/>
    <property type="project" value="TreeGrafter"/>
</dbReference>
<organism evidence="7 8">
    <name type="scientific">Silicimonas algicola</name>
    <dbReference type="NCBI Taxonomy" id="1826607"/>
    <lineage>
        <taxon>Bacteria</taxon>
        <taxon>Pseudomonadati</taxon>
        <taxon>Pseudomonadota</taxon>
        <taxon>Alphaproteobacteria</taxon>
        <taxon>Rhodobacterales</taxon>
        <taxon>Paracoccaceae</taxon>
    </lineage>
</organism>
<feature type="transmembrane region" description="Helical" evidence="6">
    <location>
        <begin position="12"/>
        <end position="30"/>
    </location>
</feature>
<evidence type="ECO:0000256" key="3">
    <source>
        <dbReference type="ARBA" id="ARBA00022692"/>
    </source>
</evidence>
<sequence length="401" mass="42478">MNSEASRLPPSRTRLWLLVVITVILAGWALHATATFMVPIVFSMFLALLVEPLDRWVAERMPEKISWLGHVAAMGAILVALLVFIGLISMAAQQVVERFPFSNANAGSLLPQFGSGSDPQGGSADVAAGAGATATESDASSLAAGDATSDTRVSSGRFSDLFSGALQSLVSRLGDWASGTAMQILGAAGATLGAAVLVFFLTLIMLIEAPRWREKTENVLAASASRKAADSTAIIADRLRRYLLTRTLLGVVTAALYAGWLWLFGIDLLVVWALLAVLMNFIPTFGSLVAGVLPVIYAFVQKDPGTAFAVGVGIFVIEQVMGNYVDPRVQGRQVSLSSLVILIALLVWGWVWGIAGAILAVPITMAAMIICAHVQSLRPFALMLSNSTDMDALDRQVSSTD</sequence>
<evidence type="ECO:0000313" key="8">
    <source>
        <dbReference type="Proteomes" id="UP000245390"/>
    </source>
</evidence>
<dbReference type="Pfam" id="PF01594">
    <property type="entry name" value="AI-2E_transport"/>
    <property type="match status" value="1"/>
</dbReference>
<proteinExistence type="inferred from homology"/>
<comment type="similarity">
    <text evidence="2">Belongs to the autoinducer-2 exporter (AI-2E) (TC 2.A.86) family.</text>
</comment>
<dbReference type="RefSeq" id="WP_164721726.1">
    <property type="nucleotide sequence ID" value="NZ_CP034588.1"/>
</dbReference>
<feature type="transmembrane region" description="Helical" evidence="6">
    <location>
        <begin position="184"/>
        <end position="207"/>
    </location>
</feature>
<evidence type="ECO:0000256" key="2">
    <source>
        <dbReference type="ARBA" id="ARBA00009773"/>
    </source>
</evidence>
<dbReference type="AlphaFoldDB" id="A0A316FZC4"/>
<evidence type="ECO:0000256" key="4">
    <source>
        <dbReference type="ARBA" id="ARBA00022989"/>
    </source>
</evidence>
<keyword evidence="3 6" id="KW-0812">Transmembrane</keyword>
<name>A0A316FZC4_9RHOB</name>
<dbReference type="PANTHER" id="PTHR21716:SF64">
    <property type="entry name" value="AI-2 TRANSPORT PROTEIN TQSA"/>
    <property type="match status" value="1"/>
</dbReference>
<feature type="transmembrane region" description="Helical" evidence="6">
    <location>
        <begin position="65"/>
        <end position="92"/>
    </location>
</feature>
<feature type="transmembrane region" description="Helical" evidence="6">
    <location>
        <begin position="36"/>
        <end position="53"/>
    </location>
</feature>
<feature type="transmembrane region" description="Helical" evidence="6">
    <location>
        <begin position="248"/>
        <end position="275"/>
    </location>
</feature>
<keyword evidence="5 6" id="KW-0472">Membrane</keyword>
<accession>A0A316FZC4</accession>
<evidence type="ECO:0000256" key="6">
    <source>
        <dbReference type="SAM" id="Phobius"/>
    </source>
</evidence>
<feature type="transmembrane region" description="Helical" evidence="6">
    <location>
        <begin position="307"/>
        <end position="325"/>
    </location>
</feature>
<reference evidence="7 8" key="1">
    <citation type="submission" date="2018-05" db="EMBL/GenBank/DDBJ databases">
        <title>Genomic Encyclopedia of Type Strains, Phase IV (KMG-IV): sequencing the most valuable type-strain genomes for metagenomic binning, comparative biology and taxonomic classification.</title>
        <authorList>
            <person name="Goeker M."/>
        </authorList>
    </citation>
    <scope>NUCLEOTIDE SEQUENCE [LARGE SCALE GENOMIC DNA]</scope>
    <source>
        <strain evidence="7 8">DSM 103371</strain>
    </source>
</reference>